<dbReference type="EMBL" id="JAVEPI010000004">
    <property type="protein sequence ID" value="KAK1442095.1"/>
    <property type="molecule type" value="Genomic_DNA"/>
</dbReference>
<feature type="zinc finger region" description="C3H1-type" evidence="1">
    <location>
        <begin position="63"/>
        <end position="91"/>
    </location>
</feature>
<dbReference type="PROSITE" id="PS50103">
    <property type="entry name" value="ZF_C3H1"/>
    <property type="match status" value="1"/>
</dbReference>
<proteinExistence type="predicted"/>
<comment type="caution">
    <text evidence="4">The sequence shown here is derived from an EMBL/GenBank/DDBJ whole genome shotgun (WGS) entry which is preliminary data.</text>
</comment>
<keyword evidence="1" id="KW-0479">Metal-binding</keyword>
<feature type="domain" description="C3H1-type" evidence="3">
    <location>
        <begin position="63"/>
        <end position="91"/>
    </location>
</feature>
<organism evidence="4 5">
    <name type="scientific">Babesia gibsoni</name>
    <dbReference type="NCBI Taxonomy" id="33632"/>
    <lineage>
        <taxon>Eukaryota</taxon>
        <taxon>Sar</taxon>
        <taxon>Alveolata</taxon>
        <taxon>Apicomplexa</taxon>
        <taxon>Aconoidasida</taxon>
        <taxon>Piroplasmida</taxon>
        <taxon>Babesiidae</taxon>
        <taxon>Babesia</taxon>
    </lineage>
</organism>
<evidence type="ECO:0000256" key="1">
    <source>
        <dbReference type="PROSITE-ProRule" id="PRU00723"/>
    </source>
</evidence>
<feature type="region of interest" description="Disordered" evidence="2">
    <location>
        <begin position="1"/>
        <end position="57"/>
    </location>
</feature>
<evidence type="ECO:0000313" key="4">
    <source>
        <dbReference type="EMBL" id="KAK1442095.1"/>
    </source>
</evidence>
<gene>
    <name evidence="4" type="ORF">BgAZ_401250</name>
</gene>
<protein>
    <recommendedName>
        <fullName evidence="3">C3H1-type domain-containing protein</fullName>
    </recommendedName>
</protein>
<dbReference type="InterPro" id="IPR036322">
    <property type="entry name" value="WD40_repeat_dom_sf"/>
</dbReference>
<dbReference type="GO" id="GO:0008270">
    <property type="term" value="F:zinc ion binding"/>
    <property type="evidence" value="ECO:0007669"/>
    <property type="project" value="UniProtKB-KW"/>
</dbReference>
<name>A0AAD8P807_BABGI</name>
<evidence type="ECO:0000256" key="2">
    <source>
        <dbReference type="SAM" id="MobiDB-lite"/>
    </source>
</evidence>
<dbReference type="AlphaFoldDB" id="A0AAD8P807"/>
<dbReference type="Gene3D" id="2.130.10.10">
    <property type="entry name" value="YVTN repeat-like/Quinoprotein amine dehydrogenase"/>
    <property type="match status" value="1"/>
</dbReference>
<dbReference type="InterPro" id="IPR000571">
    <property type="entry name" value="Znf_CCCH"/>
</dbReference>
<keyword evidence="1" id="KW-0863">Zinc-finger</keyword>
<dbReference type="InterPro" id="IPR015943">
    <property type="entry name" value="WD40/YVTN_repeat-like_dom_sf"/>
</dbReference>
<dbReference type="Proteomes" id="UP001230268">
    <property type="component" value="Unassembled WGS sequence"/>
</dbReference>
<evidence type="ECO:0000259" key="3">
    <source>
        <dbReference type="PROSITE" id="PS50103"/>
    </source>
</evidence>
<evidence type="ECO:0000313" key="5">
    <source>
        <dbReference type="Proteomes" id="UP001230268"/>
    </source>
</evidence>
<keyword evidence="1" id="KW-0862">Zinc</keyword>
<accession>A0AAD8P807</accession>
<dbReference type="SUPFAM" id="SSF50978">
    <property type="entry name" value="WD40 repeat-like"/>
    <property type="match status" value="1"/>
</dbReference>
<sequence>MYRGRGGNYRGGGPGNGRGIQGDVWYSPHNQAPRDAYHASGHQYQGGASNNRIDNTRHGGGSDQEVLICKHHAINDRCRFGPKCLYKHNLKRILLLPEICRSGVNCLTFFRMGDSTLEMFASGQGTGVKRLSLAADITGGVSLKKQDSFNLDINQVVGKESSSRDRRGPPQLIFSLRCINDCLFAGIKTGHISVFHIPTETSTLLYGHTNPVKDIILIDNAVISACDAGKICIWSFDAALNSFKCVNSLETKCVIECLVEVSDGVNRQLWAGGNAITVIDLSTLSVVRSMPVPNRDLVKKMVCYGQHVIVALWSGDCVVLSPNGDVAYQSGGYGPDLTSMDGLQTEKGDLLLLGSESGSLNVIGLPAFQLEGVLPFKFDIPRGAKWRGISVIASLGGGLFAVACYEGNIHLFRSIGDQKNA</sequence>
<feature type="compositionally biased region" description="Polar residues" evidence="2">
    <location>
        <begin position="42"/>
        <end position="53"/>
    </location>
</feature>
<feature type="compositionally biased region" description="Gly residues" evidence="2">
    <location>
        <begin position="1"/>
        <end position="20"/>
    </location>
</feature>
<reference evidence="4" key="1">
    <citation type="submission" date="2023-08" db="EMBL/GenBank/DDBJ databases">
        <title>Draft sequence of the Babesia gibsoni genome.</title>
        <authorList>
            <person name="Yamagishi J.Y."/>
            <person name="Xuan X.X."/>
        </authorList>
    </citation>
    <scope>NUCLEOTIDE SEQUENCE</scope>
    <source>
        <strain evidence="4">Azabu</strain>
    </source>
</reference>
<keyword evidence="5" id="KW-1185">Reference proteome</keyword>